<dbReference type="Proteomes" id="UP001430954">
    <property type="component" value="Unassembled WGS sequence"/>
</dbReference>
<keyword evidence="1" id="KW-0175">Coiled coil</keyword>
<sequence>MHLRRMNFTADELRQELAHAEATFDEAARCAGQGLEPLLERRLDAHLRSLRAMLGGDGATAAFDAVDAAKRAVDSAEPEAPLRMLAMARETLAAVARRRMHRLVPDLAA</sequence>
<accession>A0ABS7T288</accession>
<proteinExistence type="predicted"/>
<name>A0ABS7T288_9GAMM</name>
<evidence type="ECO:0000313" key="2">
    <source>
        <dbReference type="EMBL" id="MBZ4037975.1"/>
    </source>
</evidence>
<evidence type="ECO:0000313" key="3">
    <source>
        <dbReference type="Proteomes" id="UP001430954"/>
    </source>
</evidence>
<reference evidence="2 3" key="1">
    <citation type="submission" date="2021-09" db="EMBL/GenBank/DDBJ databases">
        <title>Lysobacter sp. 13A isolated from the river sediment.</title>
        <authorList>
            <person name="Liu H."/>
            <person name="Li S."/>
            <person name="Mao S."/>
        </authorList>
    </citation>
    <scope>NUCLEOTIDE SEQUENCE [LARGE SCALE GENOMIC DNA]</scope>
    <source>
        <strain evidence="2 3">13A</strain>
    </source>
</reference>
<comment type="caution">
    <text evidence="2">The sequence shown here is derived from an EMBL/GenBank/DDBJ whole genome shotgun (WGS) entry which is preliminary data.</text>
</comment>
<protein>
    <submittedName>
        <fullName evidence="2">Uncharacterized protein</fullName>
    </submittedName>
</protein>
<dbReference type="RefSeq" id="WP_223674199.1">
    <property type="nucleotide sequence ID" value="NZ_JAINZW010000001.1"/>
</dbReference>
<dbReference type="EMBL" id="JAINZW010000001">
    <property type="protein sequence ID" value="MBZ4037975.1"/>
    <property type="molecule type" value="Genomic_DNA"/>
</dbReference>
<feature type="coiled-coil region" evidence="1">
    <location>
        <begin position="3"/>
        <end position="30"/>
    </location>
</feature>
<gene>
    <name evidence="2" type="ORF">K6753_00310</name>
</gene>
<organism evidence="2 3">
    <name type="scientific">Novilysobacter selenitireducens</name>
    <dbReference type="NCBI Taxonomy" id="2872639"/>
    <lineage>
        <taxon>Bacteria</taxon>
        <taxon>Pseudomonadati</taxon>
        <taxon>Pseudomonadota</taxon>
        <taxon>Gammaproteobacteria</taxon>
        <taxon>Lysobacterales</taxon>
        <taxon>Lysobacteraceae</taxon>
        <taxon>Novilysobacter</taxon>
    </lineage>
</organism>
<keyword evidence="3" id="KW-1185">Reference proteome</keyword>
<evidence type="ECO:0000256" key="1">
    <source>
        <dbReference type="SAM" id="Coils"/>
    </source>
</evidence>